<evidence type="ECO:0000313" key="2">
    <source>
        <dbReference type="EMBL" id="PSS02357.1"/>
    </source>
</evidence>
<comment type="caution">
    <text evidence="2">The sequence shown here is derived from an EMBL/GenBank/DDBJ whole genome shotgun (WGS) entry which is preliminary data.</text>
</comment>
<dbReference type="Proteomes" id="UP000186601">
    <property type="component" value="Unassembled WGS sequence"/>
</dbReference>
<protein>
    <submittedName>
        <fullName evidence="2">Uncharacterized protein</fullName>
    </submittedName>
</protein>
<name>A0A2R6Q5F4_9APHY</name>
<evidence type="ECO:0000313" key="3">
    <source>
        <dbReference type="Proteomes" id="UP000186601"/>
    </source>
</evidence>
<dbReference type="AlphaFoldDB" id="A0A2R6Q5F4"/>
<sequence length="217" mass="24941">MLYKSETCDVSASEICTIFWFFPVLFRQTVGPWTNAELHDIRIRIVRSDTTPYWIKRLRQNLVGAVVAGDIFTLDDFGTTARFSGLSEAGGEENVNAGKEDDRPSNMPNEGCYNEQLSCEDGIADSSLGEDFLEKQRDIEAIPFLRREQDEVRLSAFARGLHLHNHEGRVYSFGSVDAQLRRNWTANRGTFVMIAKESRWIRVPWSYQMQSVSSWWM</sequence>
<proteinExistence type="predicted"/>
<feature type="region of interest" description="Disordered" evidence="1">
    <location>
        <begin position="88"/>
        <end position="111"/>
    </location>
</feature>
<dbReference type="OrthoDB" id="2798046at2759"/>
<evidence type="ECO:0000256" key="1">
    <source>
        <dbReference type="SAM" id="MobiDB-lite"/>
    </source>
</evidence>
<keyword evidence="3" id="KW-1185">Reference proteome</keyword>
<reference evidence="2 3" key="1">
    <citation type="submission" date="2018-02" db="EMBL/GenBank/DDBJ databases">
        <title>Genome sequence of the basidiomycete white-rot fungus Phlebia centrifuga.</title>
        <authorList>
            <person name="Granchi Z."/>
            <person name="Peng M."/>
            <person name="de Vries R.P."/>
            <person name="Hilden K."/>
            <person name="Makela M.R."/>
            <person name="Grigoriev I."/>
            <person name="Riley R."/>
        </authorList>
    </citation>
    <scope>NUCLEOTIDE SEQUENCE [LARGE SCALE GENOMIC DNA]</scope>
    <source>
        <strain evidence="2 3">FBCC195</strain>
    </source>
</reference>
<accession>A0A2R6Q5F4</accession>
<dbReference type="EMBL" id="MLYV02000398">
    <property type="protein sequence ID" value="PSS02357.1"/>
    <property type="molecule type" value="Genomic_DNA"/>
</dbReference>
<organism evidence="2 3">
    <name type="scientific">Hermanssonia centrifuga</name>
    <dbReference type="NCBI Taxonomy" id="98765"/>
    <lineage>
        <taxon>Eukaryota</taxon>
        <taxon>Fungi</taxon>
        <taxon>Dikarya</taxon>
        <taxon>Basidiomycota</taxon>
        <taxon>Agaricomycotina</taxon>
        <taxon>Agaricomycetes</taxon>
        <taxon>Polyporales</taxon>
        <taxon>Meruliaceae</taxon>
        <taxon>Hermanssonia</taxon>
    </lineage>
</organism>
<gene>
    <name evidence="2" type="ORF">PHLCEN_2v4050</name>
</gene>